<proteinExistence type="predicted"/>
<evidence type="ECO:0000313" key="3">
    <source>
        <dbReference type="Proteomes" id="UP000014113"/>
    </source>
</evidence>
<dbReference type="InterPro" id="IPR007138">
    <property type="entry name" value="ABM_dom"/>
</dbReference>
<accession>S0KV52</accession>
<dbReference type="Pfam" id="PF03992">
    <property type="entry name" value="ABM"/>
    <property type="match status" value="1"/>
</dbReference>
<reference evidence="2 3" key="1">
    <citation type="submission" date="2013-03" db="EMBL/GenBank/DDBJ databases">
        <title>The Genome Sequence of Enterococcus columbae ATCC_51263 (PacBio/Illumina hybrid assembly).</title>
        <authorList>
            <consortium name="The Broad Institute Genomics Platform"/>
            <consortium name="The Broad Institute Genome Sequencing Center for Infectious Disease"/>
            <person name="Earl A."/>
            <person name="Russ C."/>
            <person name="Gilmore M."/>
            <person name="Surin D."/>
            <person name="Walker B."/>
            <person name="Young S."/>
            <person name="Zeng Q."/>
            <person name="Gargeya S."/>
            <person name="Fitzgerald M."/>
            <person name="Haas B."/>
            <person name="Abouelleil A."/>
            <person name="Allen A.W."/>
            <person name="Alvarado L."/>
            <person name="Arachchi H.M."/>
            <person name="Berlin A.M."/>
            <person name="Chapman S.B."/>
            <person name="Gainer-Dewar J."/>
            <person name="Goldberg J."/>
            <person name="Griggs A."/>
            <person name="Gujja S."/>
            <person name="Hansen M."/>
            <person name="Howarth C."/>
            <person name="Imamovic A."/>
            <person name="Ireland A."/>
            <person name="Larimer J."/>
            <person name="McCowan C."/>
            <person name="Murphy C."/>
            <person name="Pearson M."/>
            <person name="Poon T.W."/>
            <person name="Priest M."/>
            <person name="Roberts A."/>
            <person name="Saif S."/>
            <person name="Shea T."/>
            <person name="Sisk P."/>
            <person name="Sykes S."/>
            <person name="Wortman J."/>
            <person name="Nusbaum C."/>
            <person name="Birren B."/>
        </authorList>
    </citation>
    <scope>NUCLEOTIDE SEQUENCE [LARGE SCALE GENOMIC DNA]</scope>
    <source>
        <strain evidence="2 3">ATCC 51263</strain>
    </source>
</reference>
<keyword evidence="3" id="KW-1185">Reference proteome</keyword>
<comment type="caution">
    <text evidence="2">The sequence shown here is derived from an EMBL/GenBank/DDBJ whole genome shotgun (WGS) entry which is preliminary data.</text>
</comment>
<dbReference type="PATRIC" id="fig|1121865.3.peg.31"/>
<sequence>MFIVTNTIQVKSAFLPKMIAQFQSSHTNEKMKDVPGFIGFELMQRAVDDSTSELVVLSRWQTEEDQKNWTKSQSFADLHPKKGEAKSANSPVLGNTVARFTTV</sequence>
<dbReference type="AlphaFoldDB" id="S0KV52"/>
<dbReference type="Proteomes" id="UP000014113">
    <property type="component" value="Unassembled WGS sequence"/>
</dbReference>
<dbReference type="SUPFAM" id="SSF54909">
    <property type="entry name" value="Dimeric alpha+beta barrel"/>
    <property type="match status" value="1"/>
</dbReference>
<evidence type="ECO:0000259" key="1">
    <source>
        <dbReference type="PROSITE" id="PS51725"/>
    </source>
</evidence>
<dbReference type="Gene3D" id="3.30.70.100">
    <property type="match status" value="1"/>
</dbReference>
<dbReference type="RefSeq" id="WP_016182207.1">
    <property type="nucleotide sequence ID" value="NZ_JXKI01000015.1"/>
</dbReference>
<evidence type="ECO:0000313" key="2">
    <source>
        <dbReference type="EMBL" id="EOW84143.1"/>
    </source>
</evidence>
<dbReference type="OrthoDB" id="384737at2"/>
<name>S0KV52_9ENTE</name>
<organism evidence="2 3">
    <name type="scientific">Enterococcus columbae DSM 7374 = ATCC 51263</name>
    <dbReference type="NCBI Taxonomy" id="1121865"/>
    <lineage>
        <taxon>Bacteria</taxon>
        <taxon>Bacillati</taxon>
        <taxon>Bacillota</taxon>
        <taxon>Bacilli</taxon>
        <taxon>Lactobacillales</taxon>
        <taxon>Enterococcaceae</taxon>
        <taxon>Enterococcus</taxon>
    </lineage>
</organism>
<dbReference type="PROSITE" id="PS51725">
    <property type="entry name" value="ABM"/>
    <property type="match status" value="1"/>
</dbReference>
<protein>
    <recommendedName>
        <fullName evidence="1">ABM domain-containing protein</fullName>
    </recommendedName>
</protein>
<dbReference type="EMBL" id="ASWJ01000004">
    <property type="protein sequence ID" value="EOW84143.1"/>
    <property type="molecule type" value="Genomic_DNA"/>
</dbReference>
<dbReference type="STRING" id="1121865.OMW_00035"/>
<dbReference type="InterPro" id="IPR011008">
    <property type="entry name" value="Dimeric_a/b-barrel"/>
</dbReference>
<dbReference type="PANTHER" id="PTHR34474">
    <property type="entry name" value="SIGNAL TRANSDUCTION PROTEIN TRAP"/>
    <property type="match status" value="1"/>
</dbReference>
<dbReference type="InterPro" id="IPR050404">
    <property type="entry name" value="Heme-degrading_MO"/>
</dbReference>
<feature type="domain" description="ABM" evidence="1">
    <location>
        <begin position="2"/>
        <end position="97"/>
    </location>
</feature>
<gene>
    <name evidence="2" type="ORF">I568_00629</name>
</gene>
<dbReference type="eggNOG" id="COG2329">
    <property type="taxonomic scope" value="Bacteria"/>
</dbReference>
<dbReference type="PANTHER" id="PTHR34474:SF4">
    <property type="entry name" value="HEME OXYGENASE (STAPHYLOBILIN-PRODUCING) 1"/>
    <property type="match status" value="1"/>
</dbReference>